<accession>A0A7X8SRC2</accession>
<protein>
    <submittedName>
        <fullName evidence="1">Uncharacterized protein</fullName>
    </submittedName>
</protein>
<comment type="caution">
    <text evidence="1">The sequence shown here is derived from an EMBL/GenBank/DDBJ whole genome shotgun (WGS) entry which is preliminary data.</text>
</comment>
<dbReference type="AlphaFoldDB" id="A0A7X8SRC2"/>
<evidence type="ECO:0000313" key="1">
    <source>
        <dbReference type="EMBL" id="NLR94930.1"/>
    </source>
</evidence>
<proteinExistence type="predicted"/>
<evidence type="ECO:0000313" key="2">
    <source>
        <dbReference type="Proteomes" id="UP000585050"/>
    </source>
</evidence>
<name>A0A7X8SRC2_9BACT</name>
<organism evidence="1 2">
    <name type="scientific">Flammeovirga agarivorans</name>
    <dbReference type="NCBI Taxonomy" id="2726742"/>
    <lineage>
        <taxon>Bacteria</taxon>
        <taxon>Pseudomonadati</taxon>
        <taxon>Bacteroidota</taxon>
        <taxon>Cytophagia</taxon>
        <taxon>Cytophagales</taxon>
        <taxon>Flammeovirgaceae</taxon>
        <taxon>Flammeovirga</taxon>
    </lineage>
</organism>
<dbReference type="EMBL" id="JABAIL010000016">
    <property type="protein sequence ID" value="NLR94930.1"/>
    <property type="molecule type" value="Genomic_DNA"/>
</dbReference>
<reference evidence="1 2" key="1">
    <citation type="submission" date="2020-04" db="EMBL/GenBank/DDBJ databases">
        <title>Flammeovirga sp. SR4, a novel species isolated from seawater.</title>
        <authorList>
            <person name="Wang X."/>
        </authorList>
    </citation>
    <scope>NUCLEOTIDE SEQUENCE [LARGE SCALE GENOMIC DNA]</scope>
    <source>
        <strain evidence="1 2">SR4</strain>
    </source>
</reference>
<sequence>MYTEGLSNEQIINAYTTLIQNESRVSIKVMKISLERFFREHELSYKDLEDYITQTLNIQEVYE</sequence>
<keyword evidence="2" id="KW-1185">Reference proteome</keyword>
<dbReference type="Proteomes" id="UP000585050">
    <property type="component" value="Unassembled WGS sequence"/>
</dbReference>
<gene>
    <name evidence="1" type="ORF">HGP29_27235</name>
</gene>